<comment type="subcellular location">
    <subcellularLocation>
        <location evidence="1">Membrane</location>
        <topology evidence="1">Single-pass membrane protein</topology>
    </subcellularLocation>
</comment>
<feature type="non-terminal residue" evidence="6">
    <location>
        <position position="1"/>
    </location>
</feature>
<dbReference type="EMBL" id="NRRV01000138">
    <property type="protein sequence ID" value="MBK1633899.1"/>
    <property type="molecule type" value="Genomic_DNA"/>
</dbReference>
<evidence type="ECO:0000313" key="7">
    <source>
        <dbReference type="Proteomes" id="UP000748752"/>
    </source>
</evidence>
<keyword evidence="3" id="KW-1133">Transmembrane helix</keyword>
<sequence length="200" mass="22496">ELAAQREAEERARREAKAQARREAEAAREAELEAQRQAEARARREAEEIARRERELQAALAAELEQEQTRAGARARAQESAEQERQQAEQRRRRDALAAAELASARKQVASRWVPLIQNRIRSFWVRPAGSPRGVETVVNLRLEPGGQVIPGSVQVIRSSGHGAFDQSVISAVYKASPLPVPDGDEFEDMFQDFNFRFTP</sequence>
<dbReference type="InterPro" id="IPR006260">
    <property type="entry name" value="TonB/TolA_C"/>
</dbReference>
<proteinExistence type="predicted"/>
<keyword evidence="4" id="KW-0472">Membrane</keyword>
<dbReference type="InterPro" id="IPR014161">
    <property type="entry name" value="Tol-Pal_TolA"/>
</dbReference>
<evidence type="ECO:0000256" key="2">
    <source>
        <dbReference type="ARBA" id="ARBA00022692"/>
    </source>
</evidence>
<comment type="caution">
    <text evidence="6">The sequence shown here is derived from an EMBL/GenBank/DDBJ whole genome shotgun (WGS) entry which is preliminary data.</text>
</comment>
<evidence type="ECO:0000256" key="4">
    <source>
        <dbReference type="ARBA" id="ARBA00023136"/>
    </source>
</evidence>
<dbReference type="Proteomes" id="UP000748752">
    <property type="component" value="Unassembled WGS sequence"/>
</dbReference>
<feature type="compositionally biased region" description="Low complexity" evidence="5">
    <location>
        <begin position="61"/>
        <end position="75"/>
    </location>
</feature>
<feature type="region of interest" description="Disordered" evidence="5">
    <location>
        <begin position="61"/>
        <end position="93"/>
    </location>
</feature>
<evidence type="ECO:0000256" key="3">
    <source>
        <dbReference type="ARBA" id="ARBA00022989"/>
    </source>
</evidence>
<accession>A0ABS1CQ10</accession>
<name>A0ABS1CQ10_9GAMM</name>
<gene>
    <name evidence="6" type="primary">tolA</name>
    <name evidence="6" type="ORF">CKO31_24835</name>
</gene>
<dbReference type="NCBIfam" id="TIGR02794">
    <property type="entry name" value="tolA_full"/>
    <property type="match status" value="1"/>
</dbReference>
<evidence type="ECO:0000256" key="5">
    <source>
        <dbReference type="SAM" id="MobiDB-lite"/>
    </source>
</evidence>
<keyword evidence="7" id="KW-1185">Reference proteome</keyword>
<dbReference type="Gene3D" id="3.30.1150.10">
    <property type="match status" value="1"/>
</dbReference>
<keyword evidence="2" id="KW-0812">Transmembrane</keyword>
<dbReference type="SUPFAM" id="SSF74653">
    <property type="entry name" value="TolA/TonB C-terminal domain"/>
    <property type="match status" value="1"/>
</dbReference>
<feature type="region of interest" description="Disordered" evidence="5">
    <location>
        <begin position="1"/>
        <end position="48"/>
    </location>
</feature>
<reference evidence="6 7" key="1">
    <citation type="journal article" date="2020" name="Microorganisms">
        <title>Osmotic Adaptation and Compatible Solute Biosynthesis of Phototrophic Bacteria as Revealed from Genome Analyses.</title>
        <authorList>
            <person name="Imhoff J.F."/>
            <person name="Rahn T."/>
            <person name="Kunzel S."/>
            <person name="Keller A."/>
            <person name="Neulinger S.C."/>
        </authorList>
    </citation>
    <scope>NUCLEOTIDE SEQUENCE [LARGE SCALE GENOMIC DNA]</scope>
    <source>
        <strain evidence="6 7">DSM 6210</strain>
    </source>
</reference>
<evidence type="ECO:0000256" key="1">
    <source>
        <dbReference type="ARBA" id="ARBA00004167"/>
    </source>
</evidence>
<dbReference type="Pfam" id="PF13103">
    <property type="entry name" value="TonB_2"/>
    <property type="match status" value="1"/>
</dbReference>
<organism evidence="6 7">
    <name type="scientific">Thiohalocapsa halophila</name>
    <dbReference type="NCBI Taxonomy" id="69359"/>
    <lineage>
        <taxon>Bacteria</taxon>
        <taxon>Pseudomonadati</taxon>
        <taxon>Pseudomonadota</taxon>
        <taxon>Gammaproteobacteria</taxon>
        <taxon>Chromatiales</taxon>
        <taxon>Chromatiaceae</taxon>
        <taxon>Thiohalocapsa</taxon>
    </lineage>
</organism>
<protein>
    <submittedName>
        <fullName evidence="6">Protein TolA</fullName>
    </submittedName>
</protein>
<feature type="compositionally biased region" description="Basic and acidic residues" evidence="5">
    <location>
        <begin position="76"/>
        <end position="93"/>
    </location>
</feature>
<evidence type="ECO:0000313" key="6">
    <source>
        <dbReference type="EMBL" id="MBK1633899.1"/>
    </source>
</evidence>
<dbReference type="NCBIfam" id="TIGR01352">
    <property type="entry name" value="tonB_Cterm"/>
    <property type="match status" value="1"/>
</dbReference>
<dbReference type="RefSeq" id="WP_200243453.1">
    <property type="nucleotide sequence ID" value="NZ_NRRV01000138.1"/>
</dbReference>